<comment type="caution">
    <text evidence="1">The sequence shown here is derived from an EMBL/GenBank/DDBJ whole genome shotgun (WGS) entry which is preliminary data.</text>
</comment>
<dbReference type="CTD" id="78777577"/>
<sequence>MSTVSSKQIICNLNRWSDLFCVFCYQRLTNIVLASKSLLLLDSFHVLALDLLKLGVYGTELASSSLQCHAELVDPHLEVFHLSLELLLGTLQEGNDVLSLLKVDVKNLGLGLKTRLNLLELTDLLGHTLDLFLILNLLLKHLLAEILDFLAVKSDTGVELALPLSNLPSDHVELVLSVETSKRFLIKRCRPIRAEIGLGGDAIEVTFRKYAQEPIFLPLEGNLTLSHI</sequence>
<dbReference type="EMBL" id="WUAV01000006">
    <property type="protein sequence ID" value="KAF1746380.1"/>
    <property type="molecule type" value="Genomic_DNA"/>
</dbReference>
<dbReference type="AlphaFoldDB" id="A0A6A5FUS2"/>
<organism evidence="1 2">
    <name type="scientific">Caenorhabditis remanei</name>
    <name type="common">Caenorhabditis vulgaris</name>
    <dbReference type="NCBI Taxonomy" id="31234"/>
    <lineage>
        <taxon>Eukaryota</taxon>
        <taxon>Metazoa</taxon>
        <taxon>Ecdysozoa</taxon>
        <taxon>Nematoda</taxon>
        <taxon>Chromadorea</taxon>
        <taxon>Rhabditida</taxon>
        <taxon>Rhabditina</taxon>
        <taxon>Rhabditomorpha</taxon>
        <taxon>Rhabditoidea</taxon>
        <taxon>Rhabditidae</taxon>
        <taxon>Peloderinae</taxon>
        <taxon>Caenorhabditis</taxon>
    </lineage>
</organism>
<dbReference type="Proteomes" id="UP000483820">
    <property type="component" value="Chromosome X"/>
</dbReference>
<proteinExistence type="predicted"/>
<dbReference type="RefSeq" id="XP_053578655.1">
    <property type="nucleotide sequence ID" value="XM_053735089.1"/>
</dbReference>
<evidence type="ECO:0000313" key="1">
    <source>
        <dbReference type="EMBL" id="KAF1746380.1"/>
    </source>
</evidence>
<dbReference type="GeneID" id="78777577"/>
<name>A0A6A5FUS2_CAERE</name>
<gene>
    <name evidence="1" type="ORF">GCK72_022834</name>
</gene>
<accession>A0A6A5FUS2</accession>
<reference evidence="1 2" key="1">
    <citation type="submission" date="2019-12" db="EMBL/GenBank/DDBJ databases">
        <title>Chromosome-level assembly of the Caenorhabditis remanei genome.</title>
        <authorList>
            <person name="Teterina A.A."/>
            <person name="Willis J.H."/>
            <person name="Phillips P.C."/>
        </authorList>
    </citation>
    <scope>NUCLEOTIDE SEQUENCE [LARGE SCALE GENOMIC DNA]</scope>
    <source>
        <strain evidence="1 2">PX506</strain>
        <tissue evidence="1">Whole organism</tissue>
    </source>
</reference>
<dbReference type="KEGG" id="crq:GCK72_022834"/>
<protein>
    <submittedName>
        <fullName evidence="1">Uncharacterized protein</fullName>
    </submittedName>
</protein>
<evidence type="ECO:0000313" key="2">
    <source>
        <dbReference type="Proteomes" id="UP000483820"/>
    </source>
</evidence>